<proteinExistence type="predicted"/>
<name>A0A183TLV4_SCHSO</name>
<sequence>MDRPAWRRSVKTGSAIYEANRIEEKISEDWFSNLRDQPDRRRQGQEKIPKTGSAIYEANRIAAAKAKSQEKISEDWFSNLRDQPDRRRQGQEKIPKTGSAIYEANRIAAAKAKTIYEVNQIAAAKAKRMARKSPAPRTNIVDTQALSTRSRSQRIFHARIGLNGNLRTQCTNSPVIPTSMSNSANPPSDSPTLTPGINSITPIIIETTSK</sequence>
<accession>A0A183TLV4</accession>
<dbReference type="AlphaFoldDB" id="A0A183TLV4"/>
<reference evidence="2 3" key="2">
    <citation type="submission" date="2018-11" db="EMBL/GenBank/DDBJ databases">
        <authorList>
            <consortium name="Pathogen Informatics"/>
        </authorList>
    </citation>
    <scope>NUCLEOTIDE SEQUENCE [LARGE SCALE GENOMIC DNA]</scope>
    <source>
        <strain evidence="2 3">NST_G2</strain>
    </source>
</reference>
<dbReference type="Proteomes" id="UP000275846">
    <property type="component" value="Unassembled WGS sequence"/>
</dbReference>
<evidence type="ECO:0000313" key="3">
    <source>
        <dbReference type="Proteomes" id="UP000275846"/>
    </source>
</evidence>
<dbReference type="EMBL" id="UYSU01042535">
    <property type="protein sequence ID" value="VDM03838.1"/>
    <property type="molecule type" value="Genomic_DNA"/>
</dbReference>
<dbReference type="OrthoDB" id="6317163at2759"/>
<protein>
    <submittedName>
        <fullName evidence="2 4">Uncharacterized protein</fullName>
    </submittedName>
</protein>
<dbReference type="WBParaSite" id="SSLN_0001811601-mRNA-1">
    <property type="protein sequence ID" value="SSLN_0001811601-mRNA-1"/>
    <property type="gene ID" value="SSLN_0001811601"/>
</dbReference>
<feature type="region of interest" description="Disordered" evidence="1">
    <location>
        <begin position="176"/>
        <end position="201"/>
    </location>
</feature>
<evidence type="ECO:0000313" key="4">
    <source>
        <dbReference type="WBParaSite" id="SSLN_0001811601-mRNA-1"/>
    </source>
</evidence>
<reference evidence="4" key="1">
    <citation type="submission" date="2016-06" db="UniProtKB">
        <authorList>
            <consortium name="WormBaseParasite"/>
        </authorList>
    </citation>
    <scope>IDENTIFICATION</scope>
</reference>
<gene>
    <name evidence="2" type="ORF">SSLN_LOCUS17452</name>
</gene>
<evidence type="ECO:0000313" key="2">
    <source>
        <dbReference type="EMBL" id="VDM03838.1"/>
    </source>
</evidence>
<organism evidence="4">
    <name type="scientific">Schistocephalus solidus</name>
    <name type="common">Tapeworm</name>
    <dbReference type="NCBI Taxonomy" id="70667"/>
    <lineage>
        <taxon>Eukaryota</taxon>
        <taxon>Metazoa</taxon>
        <taxon>Spiralia</taxon>
        <taxon>Lophotrochozoa</taxon>
        <taxon>Platyhelminthes</taxon>
        <taxon>Cestoda</taxon>
        <taxon>Eucestoda</taxon>
        <taxon>Diphyllobothriidea</taxon>
        <taxon>Diphyllobothriidae</taxon>
        <taxon>Schistocephalus</taxon>
    </lineage>
</organism>
<evidence type="ECO:0000256" key="1">
    <source>
        <dbReference type="SAM" id="MobiDB-lite"/>
    </source>
</evidence>
<keyword evidence="3" id="KW-1185">Reference proteome</keyword>